<dbReference type="InterPro" id="IPR007871">
    <property type="entry name" value="Methyltransferase_TRM13"/>
</dbReference>
<evidence type="ECO:0000256" key="12">
    <source>
        <dbReference type="RuleBase" id="RU367103"/>
    </source>
</evidence>
<evidence type="ECO:0000256" key="2">
    <source>
        <dbReference type="ARBA" id="ARBA00022603"/>
    </source>
</evidence>
<comment type="similarity">
    <text evidence="1 12">Belongs to the methyltransferase TRM13 family.</text>
</comment>
<dbReference type="PANTHER" id="PTHR12998:SF0">
    <property type="entry name" value="TRNA:M(4)X MODIFICATION ENZYME TRM13 HOMOLOG"/>
    <property type="match status" value="1"/>
</dbReference>
<keyword evidence="6 12" id="KW-0479">Metal-binding</keyword>
<dbReference type="Proteomes" id="UP000678393">
    <property type="component" value="Unassembled WGS sequence"/>
</dbReference>
<evidence type="ECO:0000256" key="6">
    <source>
        <dbReference type="ARBA" id="ARBA00022723"/>
    </source>
</evidence>
<evidence type="ECO:0000256" key="10">
    <source>
        <dbReference type="ARBA" id="ARBA00048635"/>
    </source>
</evidence>
<evidence type="ECO:0000256" key="1">
    <source>
        <dbReference type="ARBA" id="ARBA00005265"/>
    </source>
</evidence>
<dbReference type="OrthoDB" id="4214675at2759"/>
<dbReference type="Pfam" id="PF05253">
    <property type="entry name" value="zf-U11-48K"/>
    <property type="match status" value="1"/>
</dbReference>
<keyword evidence="5 12" id="KW-0819">tRNA processing</keyword>
<dbReference type="EC" id="2.1.1.225" evidence="12"/>
<evidence type="ECO:0000259" key="14">
    <source>
        <dbReference type="PROSITE" id="PS51800"/>
    </source>
</evidence>
<proteinExistence type="inferred from homology"/>
<comment type="caution">
    <text evidence="15">The sequence shown here is derived from an EMBL/GenBank/DDBJ whole genome shotgun (WGS) entry which is preliminary data.</text>
</comment>
<dbReference type="InterPro" id="IPR021721">
    <property type="entry name" value="Znf_CCCH-type_TRM13"/>
</dbReference>
<feature type="domain" description="CHHC U11-48K-type" evidence="14">
    <location>
        <begin position="51"/>
        <end position="78"/>
    </location>
</feature>
<accession>A0A8S3Z0R4</accession>
<dbReference type="GO" id="GO:0030488">
    <property type="term" value="P:tRNA methylation"/>
    <property type="evidence" value="ECO:0007669"/>
    <property type="project" value="InterPro"/>
</dbReference>
<comment type="catalytic activity">
    <reaction evidence="9 12">
        <text>cytidine(4) in tRNA(Pro) + S-adenosyl-L-methionine = 2'-O-methylcytidine(4) in tRNA(Pro) + S-adenosyl-L-homocysteine + H(+)</text>
        <dbReference type="Rhea" id="RHEA:32767"/>
        <dbReference type="Rhea" id="RHEA-COMP:10397"/>
        <dbReference type="Rhea" id="RHEA-COMP:10398"/>
        <dbReference type="ChEBI" id="CHEBI:15378"/>
        <dbReference type="ChEBI" id="CHEBI:57856"/>
        <dbReference type="ChEBI" id="CHEBI:59789"/>
        <dbReference type="ChEBI" id="CHEBI:74495"/>
        <dbReference type="ChEBI" id="CHEBI:82748"/>
        <dbReference type="EC" id="2.1.1.225"/>
    </reaction>
</comment>
<evidence type="ECO:0000256" key="13">
    <source>
        <dbReference type="SAM" id="MobiDB-lite"/>
    </source>
</evidence>
<evidence type="ECO:0000313" key="15">
    <source>
        <dbReference type="EMBL" id="CAG5120216.1"/>
    </source>
</evidence>
<organism evidence="15 16">
    <name type="scientific">Candidula unifasciata</name>
    <dbReference type="NCBI Taxonomy" id="100452"/>
    <lineage>
        <taxon>Eukaryota</taxon>
        <taxon>Metazoa</taxon>
        <taxon>Spiralia</taxon>
        <taxon>Lophotrochozoa</taxon>
        <taxon>Mollusca</taxon>
        <taxon>Gastropoda</taxon>
        <taxon>Heterobranchia</taxon>
        <taxon>Euthyneura</taxon>
        <taxon>Panpulmonata</taxon>
        <taxon>Eupulmonata</taxon>
        <taxon>Stylommatophora</taxon>
        <taxon>Helicina</taxon>
        <taxon>Helicoidea</taxon>
        <taxon>Geomitridae</taxon>
        <taxon>Candidula</taxon>
    </lineage>
</organism>
<evidence type="ECO:0000256" key="11">
    <source>
        <dbReference type="ARBA" id="ARBA00049393"/>
    </source>
</evidence>
<reference evidence="15" key="1">
    <citation type="submission" date="2021-04" db="EMBL/GenBank/DDBJ databases">
        <authorList>
            <consortium name="Molecular Ecology Group"/>
        </authorList>
    </citation>
    <scope>NUCLEOTIDE SEQUENCE</scope>
</reference>
<dbReference type="PROSITE" id="PS51800">
    <property type="entry name" value="ZF_CHHC_U11_48K"/>
    <property type="match status" value="1"/>
</dbReference>
<evidence type="ECO:0000256" key="5">
    <source>
        <dbReference type="ARBA" id="ARBA00022694"/>
    </source>
</evidence>
<dbReference type="GO" id="GO:0106050">
    <property type="term" value="F:tRNA 2'-O-methyltransferase activity"/>
    <property type="evidence" value="ECO:0007669"/>
    <property type="project" value="UniProtKB-UniRule"/>
</dbReference>
<dbReference type="Pfam" id="PF11722">
    <property type="entry name" value="zf-TRM13_CCCH"/>
    <property type="match status" value="1"/>
</dbReference>
<dbReference type="InterPro" id="IPR022776">
    <property type="entry name" value="TRM13/UPF0224_CHHC_Znf_dom"/>
</dbReference>
<evidence type="ECO:0000256" key="7">
    <source>
        <dbReference type="ARBA" id="ARBA00022771"/>
    </source>
</evidence>
<sequence length="473" mass="53096">MENMSIPAAADGQCHYYLTKKRRYCRFQPKEGQQYCPEHACMMGIHGKRKRIPCPLNPKHNCYEDELEKHVNKCNVTKTQKVTQQARYYIQGINKASGVSQPGESLGNKKVCVKDLTSEELAALIARVDQLYQDHVDHIETSILEHPRLRDEYCGQEENDLMKALEDQAALRKELLQQASLIGQLEQQGLLNGGHCFIEMGAGKGKLSHWIQKASHDVIKNSYLLIDRSSVRYKMDCFHKQGGAESEFKRIKVDIEDLCLGLVDLVESSKSVVVVGKHLCGGATDMGIRCAVETLTVPKTWQHPSSSTSSGEQQSADINSTNLEQNETQAERERLERVPNTYQHSSFTKSESNKQLSADLNSEKIKPNGSQAEREETAFSEKHSCPDKVNQTCSTTESDSRVRTFARNMNVQGCSSSHCIQLPKGIMIALCCHHRCTWDTYIGQEFMAACGISPQEFDLLTRLSSWATCAKVT</sequence>
<keyword evidence="3 12" id="KW-0808">Transferase</keyword>
<dbReference type="PANTHER" id="PTHR12998">
    <property type="entry name" value="TRNA:M(4)X MODIFICATION ENZYME TRM13 HOMOLOG"/>
    <property type="match status" value="1"/>
</dbReference>
<evidence type="ECO:0000256" key="3">
    <source>
        <dbReference type="ARBA" id="ARBA00022679"/>
    </source>
</evidence>
<feature type="non-terminal residue" evidence="15">
    <location>
        <position position="473"/>
    </location>
</feature>
<dbReference type="InterPro" id="IPR039044">
    <property type="entry name" value="Trm13"/>
</dbReference>
<keyword evidence="4 12" id="KW-0949">S-adenosyl-L-methionine</keyword>
<keyword evidence="8 12" id="KW-0862">Zinc</keyword>
<feature type="compositionally biased region" description="Basic and acidic residues" evidence="13">
    <location>
        <begin position="361"/>
        <end position="381"/>
    </location>
</feature>
<keyword evidence="7 12" id="KW-0863">Zinc-finger</keyword>
<feature type="compositionally biased region" description="Polar residues" evidence="13">
    <location>
        <begin position="311"/>
        <end position="328"/>
    </location>
</feature>
<feature type="region of interest" description="Disordered" evidence="13">
    <location>
        <begin position="301"/>
        <end position="381"/>
    </location>
</feature>
<comment type="function">
    <text evidence="12">tRNA methylase which 2'-O-methylates cytidine(4) in tRNA(Pro) and tRNA(Gly)(GCC), and adenosine(4) in tRNA(His).</text>
</comment>
<keyword evidence="16" id="KW-1185">Reference proteome</keyword>
<protein>
    <recommendedName>
        <fullName evidence="12">tRNA:m(4)X modification enzyme TRM13</fullName>
        <ecNumber evidence="12">2.1.1.225</ecNumber>
    </recommendedName>
</protein>
<evidence type="ECO:0000256" key="9">
    <source>
        <dbReference type="ARBA" id="ARBA00048165"/>
    </source>
</evidence>
<dbReference type="Pfam" id="PF05206">
    <property type="entry name" value="TRM13"/>
    <property type="match status" value="2"/>
</dbReference>
<keyword evidence="2 12" id="KW-0489">Methyltransferase</keyword>
<feature type="compositionally biased region" description="Polar residues" evidence="13">
    <location>
        <begin position="340"/>
        <end position="360"/>
    </location>
</feature>
<comment type="catalytic activity">
    <reaction evidence="11 12">
        <text>adenosine(4) in tRNA(His) + S-adenosyl-L-methionine = 2'-O-methyladenosine(4) in tRNA(His) + S-adenosyl-L-homocysteine + H(+)</text>
        <dbReference type="Rhea" id="RHEA:43196"/>
        <dbReference type="Rhea" id="RHEA-COMP:10401"/>
        <dbReference type="Rhea" id="RHEA-COMP:10402"/>
        <dbReference type="ChEBI" id="CHEBI:15378"/>
        <dbReference type="ChEBI" id="CHEBI:57856"/>
        <dbReference type="ChEBI" id="CHEBI:59789"/>
        <dbReference type="ChEBI" id="CHEBI:74411"/>
        <dbReference type="ChEBI" id="CHEBI:74477"/>
        <dbReference type="EC" id="2.1.1.225"/>
    </reaction>
</comment>
<gene>
    <name evidence="15" type="ORF">CUNI_LOCUS5774</name>
</gene>
<dbReference type="EMBL" id="CAJHNH020000856">
    <property type="protein sequence ID" value="CAG5120216.1"/>
    <property type="molecule type" value="Genomic_DNA"/>
</dbReference>
<evidence type="ECO:0000256" key="4">
    <source>
        <dbReference type="ARBA" id="ARBA00022691"/>
    </source>
</evidence>
<comment type="catalytic activity">
    <reaction evidence="10 12">
        <text>cytidine(4) in tRNA(Gly)(GCC) + S-adenosyl-L-methionine = 2'-O-methylcytidine(4) in tRNA(Gly)(GCC) + S-adenosyl-L-homocysteine + H(+)</text>
        <dbReference type="Rhea" id="RHEA:43192"/>
        <dbReference type="Rhea" id="RHEA-COMP:10399"/>
        <dbReference type="Rhea" id="RHEA-COMP:10400"/>
        <dbReference type="ChEBI" id="CHEBI:15378"/>
        <dbReference type="ChEBI" id="CHEBI:57856"/>
        <dbReference type="ChEBI" id="CHEBI:59789"/>
        <dbReference type="ChEBI" id="CHEBI:74495"/>
        <dbReference type="ChEBI" id="CHEBI:82748"/>
        <dbReference type="EC" id="2.1.1.225"/>
    </reaction>
</comment>
<evidence type="ECO:0000256" key="8">
    <source>
        <dbReference type="ARBA" id="ARBA00022833"/>
    </source>
</evidence>
<dbReference type="AlphaFoldDB" id="A0A8S3Z0R4"/>
<dbReference type="GO" id="GO:0008270">
    <property type="term" value="F:zinc ion binding"/>
    <property type="evidence" value="ECO:0007669"/>
    <property type="project" value="UniProtKB-KW"/>
</dbReference>
<evidence type="ECO:0000313" key="16">
    <source>
        <dbReference type="Proteomes" id="UP000678393"/>
    </source>
</evidence>
<name>A0A8S3Z0R4_9EUPU</name>